<accession>A0A7U6JE59</accession>
<evidence type="ECO:0000313" key="2">
    <source>
        <dbReference type="Proteomes" id="UP000004793"/>
    </source>
</evidence>
<keyword evidence="2" id="KW-1185">Reference proteome</keyword>
<name>A0A7U6JE59_CALEA</name>
<dbReference type="AlphaFoldDB" id="A0A7U6JE59"/>
<sequence>MHPRYLRKLKILSHLQEIWIDPQKRKAFIESFPNGVSGIKILQELFGLRNTPEVR</sequence>
<dbReference type="KEGG" id="cex:CSE_02650"/>
<reference evidence="1 2" key="1">
    <citation type="submission" date="2011-01" db="EMBL/GenBank/DDBJ databases">
        <title>Whole genome sequence of Caldisericum exile AZM16c01.</title>
        <authorList>
            <person name="Narita-Yamada S."/>
            <person name="Kawakoshi A."/>
            <person name="Nakamura S."/>
            <person name="Sasagawa M."/>
            <person name="Fukada J."/>
            <person name="Sekine M."/>
            <person name="Kato Y."/>
            <person name="Fukai R."/>
            <person name="Sasaki K."/>
            <person name="Hanamaki A."/>
            <person name="Narita H."/>
            <person name="Konno Y."/>
            <person name="Mori K."/>
            <person name="Yamazaki S."/>
            <person name="Suzuki K."/>
            <person name="Fujita N."/>
        </authorList>
    </citation>
    <scope>NUCLEOTIDE SEQUENCE [LARGE SCALE GENOMIC DNA]</scope>
    <source>
        <strain evidence="2">DSM 21853 / NBRC 104410 / AZM16c01</strain>
    </source>
</reference>
<dbReference type="Proteomes" id="UP000004793">
    <property type="component" value="Chromosome"/>
</dbReference>
<proteinExistence type="predicted"/>
<gene>
    <name evidence="1" type="ordered locus">CSE_02650</name>
</gene>
<dbReference type="EMBL" id="AP012051">
    <property type="protein sequence ID" value="BAL80391.1"/>
    <property type="molecule type" value="Genomic_DNA"/>
</dbReference>
<protein>
    <submittedName>
        <fullName evidence="1">Uncharacterized protein</fullName>
    </submittedName>
</protein>
<organism evidence="1 2">
    <name type="scientific">Caldisericum exile (strain DSM 21853 / NBRC 104410 / AZM16c01)</name>
    <dbReference type="NCBI Taxonomy" id="511051"/>
    <lineage>
        <taxon>Bacteria</taxon>
        <taxon>Pseudomonadati</taxon>
        <taxon>Caldisericota/Cryosericota group</taxon>
        <taxon>Caldisericota</taxon>
        <taxon>Caldisericia</taxon>
        <taxon>Caldisericales</taxon>
        <taxon>Caldisericaceae</taxon>
        <taxon>Caldisericum</taxon>
    </lineage>
</organism>
<evidence type="ECO:0000313" key="1">
    <source>
        <dbReference type="EMBL" id="BAL80391.1"/>
    </source>
</evidence>